<comment type="similarity">
    <text evidence="1">Belongs to the DprA/Smf family.</text>
</comment>
<dbReference type="EMBL" id="JAECSB010000016">
    <property type="protein sequence ID" value="MBH5141473.1"/>
    <property type="molecule type" value="Genomic_DNA"/>
</dbReference>
<dbReference type="SUPFAM" id="SSF102405">
    <property type="entry name" value="MCP/YpsA-like"/>
    <property type="match status" value="1"/>
</dbReference>
<dbReference type="Gene3D" id="3.40.50.450">
    <property type="match status" value="1"/>
</dbReference>
<name>A0A8I0ZQV6_RHOER</name>
<gene>
    <name evidence="3" type="ORF">I3517_02440</name>
</gene>
<reference evidence="3 4" key="1">
    <citation type="submission" date="2020-12" db="EMBL/GenBank/DDBJ databases">
        <title>Draft genome sequence of furan degrading bacterial strain FUR100.</title>
        <authorList>
            <person name="Woiski C."/>
        </authorList>
    </citation>
    <scope>NUCLEOTIDE SEQUENCE [LARGE SCALE GENOMIC DNA]</scope>
    <source>
        <strain evidence="3 4">FUR100</strain>
    </source>
</reference>
<feature type="domain" description="Smf/DprA SLOG" evidence="2">
    <location>
        <begin position="87"/>
        <end position="305"/>
    </location>
</feature>
<comment type="caution">
    <text evidence="3">The sequence shown here is derived from an EMBL/GenBank/DDBJ whole genome shotgun (WGS) entry which is preliminary data.</text>
</comment>
<accession>A0A8I0ZQV6</accession>
<evidence type="ECO:0000313" key="4">
    <source>
        <dbReference type="Proteomes" id="UP000627573"/>
    </source>
</evidence>
<dbReference type="AlphaFoldDB" id="A0A8I0ZQV6"/>
<proteinExistence type="inferred from homology"/>
<dbReference type="Pfam" id="PF02481">
    <property type="entry name" value="DNA_processg_A"/>
    <property type="match status" value="1"/>
</dbReference>
<organism evidence="3 4">
    <name type="scientific">Rhodococcus erythropolis</name>
    <name type="common">Arthrobacter picolinophilus</name>
    <dbReference type="NCBI Taxonomy" id="1833"/>
    <lineage>
        <taxon>Bacteria</taxon>
        <taxon>Bacillati</taxon>
        <taxon>Actinomycetota</taxon>
        <taxon>Actinomycetes</taxon>
        <taxon>Mycobacteriales</taxon>
        <taxon>Nocardiaceae</taxon>
        <taxon>Rhodococcus</taxon>
        <taxon>Rhodococcus erythropolis group</taxon>
    </lineage>
</organism>
<evidence type="ECO:0000259" key="2">
    <source>
        <dbReference type="Pfam" id="PF02481"/>
    </source>
</evidence>
<protein>
    <submittedName>
        <fullName evidence="3">DNA-processing protein DprA</fullName>
    </submittedName>
</protein>
<dbReference type="RefSeq" id="WP_197940493.1">
    <property type="nucleotide sequence ID" value="NZ_JAECSB010000016.1"/>
</dbReference>
<dbReference type="PANTHER" id="PTHR43022">
    <property type="entry name" value="PROTEIN SMF"/>
    <property type="match status" value="1"/>
</dbReference>
<dbReference type="InterPro" id="IPR057666">
    <property type="entry name" value="DrpA_SLOG"/>
</dbReference>
<dbReference type="InterPro" id="IPR003488">
    <property type="entry name" value="DprA"/>
</dbReference>
<sequence>MVFVSVPSVDSAISDSRREAWAFLSVVSDGPSAALVALVEELGVEEAAAAVRDRVPVEGLPLGSEDLRRGDRAAQFLEATEHLGGRFVTPDDAEWPRERFSALTGADGDDVSPLGLWVLGTGSLHSDRGMIAIAGSRASTAYGEHVTSEIAGDLSATGWTVVSTGSFGIASAAHRAALAVGGATIAVTSASIDRAHPAAHERMFRDISEHGGLVVSEYPPTHSVPSRHRSLALNRLIPALSQASVVVETGWRGGSRDILTWASKLGRPALAVPGPVTSAASEGCHRAIREGHAALVTNSADVVAAIA</sequence>
<dbReference type="Proteomes" id="UP000627573">
    <property type="component" value="Unassembled WGS sequence"/>
</dbReference>
<keyword evidence="4" id="KW-1185">Reference proteome</keyword>
<evidence type="ECO:0000313" key="3">
    <source>
        <dbReference type="EMBL" id="MBH5141473.1"/>
    </source>
</evidence>
<dbReference type="PANTHER" id="PTHR43022:SF1">
    <property type="entry name" value="PROTEIN SMF"/>
    <property type="match status" value="1"/>
</dbReference>
<dbReference type="GO" id="GO:0009294">
    <property type="term" value="P:DNA-mediated transformation"/>
    <property type="evidence" value="ECO:0007669"/>
    <property type="project" value="InterPro"/>
</dbReference>
<evidence type="ECO:0000256" key="1">
    <source>
        <dbReference type="ARBA" id="ARBA00006525"/>
    </source>
</evidence>